<dbReference type="GO" id="GO:0005829">
    <property type="term" value="C:cytosol"/>
    <property type="evidence" value="ECO:0007669"/>
    <property type="project" value="TreeGrafter"/>
</dbReference>
<evidence type="ECO:0008006" key="3">
    <source>
        <dbReference type="Google" id="ProtNLM"/>
    </source>
</evidence>
<dbReference type="PANTHER" id="PTHR30283:SF4">
    <property type="entry name" value="PEROXIDE STRESS RESISTANCE PROTEIN YAAA"/>
    <property type="match status" value="1"/>
</dbReference>
<proteinExistence type="predicted"/>
<dbReference type="Proteomes" id="UP000317893">
    <property type="component" value="Unassembled WGS sequence"/>
</dbReference>
<dbReference type="InterPro" id="IPR005583">
    <property type="entry name" value="YaaA"/>
</dbReference>
<protein>
    <recommendedName>
        <fullName evidence="3">Peroxide stress protein YaaA</fullName>
    </recommendedName>
</protein>
<dbReference type="EMBL" id="VFMN01000001">
    <property type="protein sequence ID" value="TQJ10751.1"/>
    <property type="molecule type" value="Genomic_DNA"/>
</dbReference>
<dbReference type="GO" id="GO:0033194">
    <property type="term" value="P:response to hydroperoxide"/>
    <property type="evidence" value="ECO:0007669"/>
    <property type="project" value="TreeGrafter"/>
</dbReference>
<dbReference type="RefSeq" id="WP_141849933.1">
    <property type="nucleotide sequence ID" value="NZ_BAAAPR010000023.1"/>
</dbReference>
<dbReference type="Pfam" id="PF03883">
    <property type="entry name" value="H2O2_YaaD"/>
    <property type="match status" value="1"/>
</dbReference>
<gene>
    <name evidence="1" type="ORF">FB458_3889</name>
</gene>
<organism evidence="1 2">
    <name type="scientific">Lapillicoccus jejuensis</name>
    <dbReference type="NCBI Taxonomy" id="402171"/>
    <lineage>
        <taxon>Bacteria</taxon>
        <taxon>Bacillati</taxon>
        <taxon>Actinomycetota</taxon>
        <taxon>Actinomycetes</taxon>
        <taxon>Micrococcales</taxon>
        <taxon>Intrasporangiaceae</taxon>
        <taxon>Lapillicoccus</taxon>
    </lineage>
</organism>
<name>A0A542E5Y4_9MICO</name>
<reference evidence="1 2" key="1">
    <citation type="submission" date="2019-06" db="EMBL/GenBank/DDBJ databases">
        <title>Sequencing the genomes of 1000 actinobacteria strains.</title>
        <authorList>
            <person name="Klenk H.-P."/>
        </authorList>
    </citation>
    <scope>NUCLEOTIDE SEQUENCE [LARGE SCALE GENOMIC DNA]</scope>
    <source>
        <strain evidence="1 2">DSM 18607</strain>
    </source>
</reference>
<accession>A0A542E5Y4</accession>
<dbReference type="AlphaFoldDB" id="A0A542E5Y4"/>
<comment type="caution">
    <text evidence="1">The sequence shown here is derived from an EMBL/GenBank/DDBJ whole genome shotgun (WGS) entry which is preliminary data.</text>
</comment>
<dbReference type="PANTHER" id="PTHR30283">
    <property type="entry name" value="PEROXIDE STRESS RESPONSE PROTEIN YAAA"/>
    <property type="match status" value="1"/>
</dbReference>
<sequence>MLVLLPPSEGKTAARRGKPLDLASLSFPELTGTRSAVLEALAQVSARPDALSALGVPPGLAAEVERNTRLATEPTATAGTVYSGVLYDALDLACLDTAARRRAGRWLVVVSGLFGALRVGDRIPAYRLSMAARLPGVGPLAGAWREPLAQVLPAAAGRGVVVDCRSSTYVSAWTPQGPLARRWVAVKVPGATHQAKHIRGLVARHLLEAGVDVRTPGTLAQVVGQAFDVRMQEPVRAGQPWVLEVGRC</sequence>
<keyword evidence="2" id="KW-1185">Reference proteome</keyword>
<evidence type="ECO:0000313" key="1">
    <source>
        <dbReference type="EMBL" id="TQJ10751.1"/>
    </source>
</evidence>
<evidence type="ECO:0000313" key="2">
    <source>
        <dbReference type="Proteomes" id="UP000317893"/>
    </source>
</evidence>
<dbReference type="OrthoDB" id="3210767at2"/>